<evidence type="ECO:0000313" key="2">
    <source>
        <dbReference type="Proteomes" id="UP000199250"/>
    </source>
</evidence>
<reference evidence="1 2" key="1">
    <citation type="submission" date="2016-10" db="EMBL/GenBank/DDBJ databases">
        <authorList>
            <person name="de Groot N.N."/>
        </authorList>
    </citation>
    <scope>NUCLEOTIDE SEQUENCE [LARGE SCALE GENOMIC DNA]</scope>
    <source>
        <strain evidence="1 2">DSM 373</strain>
    </source>
</reference>
<gene>
    <name evidence="1" type="ORF">SAMN04244572_03510</name>
</gene>
<dbReference type="AlphaFoldDB" id="A0A1H6XV77"/>
<dbReference type="Proteomes" id="UP000199250">
    <property type="component" value="Unassembled WGS sequence"/>
</dbReference>
<protein>
    <submittedName>
        <fullName evidence="1">Uncharacterized protein</fullName>
    </submittedName>
</protein>
<name>A0A1H6XV77_9GAMM</name>
<dbReference type="RefSeq" id="WP_090734053.1">
    <property type="nucleotide sequence ID" value="NZ_FNYQ01000076.1"/>
</dbReference>
<sequence>MAKQTINLGAAPDGAGGDTARTAFEKTQANVDELYGLAVIERGSNSNGSYVRFSDGTQLCMAKVTWTQHSGGGAQSSVSIQNAASFVGQVYSFLSQDSAWGQNVSHWMEGQSSNGAVVYVRNDHTDPLDITLFWFSTGRWY</sequence>
<accession>A0A1H6XV77</accession>
<dbReference type="EMBL" id="FNYQ01000076">
    <property type="protein sequence ID" value="SEJ31524.1"/>
    <property type="molecule type" value="Genomic_DNA"/>
</dbReference>
<proteinExistence type="predicted"/>
<organism evidence="1 2">
    <name type="scientific">Azotobacter beijerinckii</name>
    <dbReference type="NCBI Taxonomy" id="170623"/>
    <lineage>
        <taxon>Bacteria</taxon>
        <taxon>Pseudomonadati</taxon>
        <taxon>Pseudomonadota</taxon>
        <taxon>Gammaproteobacteria</taxon>
        <taxon>Pseudomonadales</taxon>
        <taxon>Pseudomonadaceae</taxon>
        <taxon>Azotobacter</taxon>
    </lineage>
</organism>
<evidence type="ECO:0000313" key="1">
    <source>
        <dbReference type="EMBL" id="SEJ31524.1"/>
    </source>
</evidence>